<dbReference type="AlphaFoldDB" id="A0AAU7XZC7"/>
<sequence>MKDCKTSSEHSQVPLRHLAEKSSVINYERSPISFMALVLTLAITLPRGVMAEEYFFWITERFYPHYPSGPAVCKDLETQHPSIHWIWQPYYFDLSYYKPGMLAGGHCLLYEKSSGAFLGGTAINFWGDECINGGALNPYTGECELSLNVQERKIKGLPEQHAPENSVQSCAGNPIDFSSGNKFQAESDYNLKGSSLAFARIYNSTDGLWRGKYFASAIITPVTIMITFDDGYQALFNVINGVATPEGGEPGALAKMNGNWVYRSKQNEQLTFDIAGKLVAITQSDGETLTVSHAGNVRTISNTKGNSITVNYFSNGHPLSLSAAGVSIQYGYNQYGFLASVTKTENGQSTQRTYHYEDPRNRAWLTGITDERGIRYATWTYDDQGRAISSEHAGGAERTLVSYNADGSSTVTNALGKRTTYRFQTIQGVRRITAIEGEPSANCPNSNSSFTYDDRGLLKTRTDNKGNVTTFDYNDRGLETSRTEAYGTPQTRTVTTEWHPTLFLPATVTEPDRVTSYSYDAQGRLIGQATTQR</sequence>
<proteinExistence type="predicted"/>
<evidence type="ECO:0000313" key="2">
    <source>
        <dbReference type="EMBL" id="XBY62010.1"/>
    </source>
</evidence>
<dbReference type="InterPro" id="IPR045351">
    <property type="entry name" value="DUF6531"/>
</dbReference>
<dbReference type="InterPro" id="IPR031325">
    <property type="entry name" value="RHS_repeat"/>
</dbReference>
<dbReference type="InterPro" id="IPR006530">
    <property type="entry name" value="YD"/>
</dbReference>
<dbReference type="Pfam" id="PF05593">
    <property type="entry name" value="RHS_repeat"/>
    <property type="match status" value="1"/>
</dbReference>
<accession>A0AAU7XZC7</accession>
<dbReference type="EMBL" id="CP158373">
    <property type="protein sequence ID" value="XBY62010.1"/>
    <property type="molecule type" value="Genomic_DNA"/>
</dbReference>
<dbReference type="Pfam" id="PF20148">
    <property type="entry name" value="DUF6531"/>
    <property type="match status" value="1"/>
</dbReference>
<dbReference type="RefSeq" id="WP_350446435.1">
    <property type="nucleotide sequence ID" value="NZ_CP158373.1"/>
</dbReference>
<feature type="domain" description="DUF6531" evidence="1">
    <location>
        <begin position="172"/>
        <end position="207"/>
    </location>
</feature>
<dbReference type="Gene3D" id="2.180.10.10">
    <property type="entry name" value="RHS repeat-associated core"/>
    <property type="match status" value="1"/>
</dbReference>
<name>A0AAU7XZC7_9PSED</name>
<protein>
    <submittedName>
        <fullName evidence="2">DUF6531 domain-containing protein</fullName>
    </submittedName>
</protein>
<reference evidence="2" key="1">
    <citation type="submission" date="2023-08" db="EMBL/GenBank/DDBJ databases">
        <title>Increased levels of nutrients transform a symbiont into a lethal pathobiont.</title>
        <authorList>
            <person name="Lachnit T."/>
            <person name="Ulrich L."/>
            <person name="Willmer F.M."/>
            <person name="Hasenbein T."/>
            <person name="Steiner L.X."/>
            <person name="Wolters M."/>
            <person name="Herbst E.M."/>
            <person name="Deines P."/>
        </authorList>
    </citation>
    <scope>NUCLEOTIDE SEQUENCE</scope>
    <source>
        <strain evidence="2">T3</strain>
    </source>
</reference>
<evidence type="ECO:0000259" key="1">
    <source>
        <dbReference type="Pfam" id="PF20148"/>
    </source>
</evidence>
<organism evidence="2">
    <name type="scientific">Pseudomonas solani</name>
    <dbReference type="NCBI Taxonomy" id="2731552"/>
    <lineage>
        <taxon>Bacteria</taxon>
        <taxon>Pseudomonadati</taxon>
        <taxon>Pseudomonadota</taxon>
        <taxon>Gammaproteobacteria</taxon>
        <taxon>Pseudomonadales</taxon>
        <taxon>Pseudomonadaceae</taxon>
        <taxon>Pseudomonas</taxon>
    </lineage>
</organism>
<dbReference type="NCBIfam" id="TIGR01643">
    <property type="entry name" value="YD_repeat_2x"/>
    <property type="match status" value="2"/>
</dbReference>
<gene>
    <name evidence="2" type="ORF">ABS648_18825</name>
</gene>